<dbReference type="SMART" id="SM00355">
    <property type="entry name" value="ZnF_C2H2"/>
    <property type="match status" value="7"/>
</dbReference>
<evidence type="ECO:0000313" key="12">
    <source>
        <dbReference type="EMBL" id="MBY85837.1"/>
    </source>
</evidence>
<keyword evidence="7" id="KW-0539">Nucleus</keyword>
<evidence type="ECO:0000256" key="6">
    <source>
        <dbReference type="ARBA" id="ARBA00023125"/>
    </source>
</evidence>
<dbReference type="PROSITE" id="PS51915">
    <property type="entry name" value="ZAD"/>
    <property type="match status" value="1"/>
</dbReference>
<feature type="binding site" evidence="9">
    <location>
        <position position="63"/>
    </location>
    <ligand>
        <name>Zn(2+)</name>
        <dbReference type="ChEBI" id="CHEBI:29105"/>
    </ligand>
</feature>
<dbReference type="AlphaFoldDB" id="A0A2S2R709"/>
<proteinExistence type="predicted"/>
<evidence type="ECO:0000256" key="9">
    <source>
        <dbReference type="PROSITE-ProRule" id="PRU01263"/>
    </source>
</evidence>
<dbReference type="RefSeq" id="XP_025412538.1">
    <property type="nucleotide sequence ID" value="XM_025556753.1"/>
</dbReference>
<dbReference type="InterPro" id="IPR012934">
    <property type="entry name" value="Znf_AD"/>
</dbReference>
<dbReference type="Proteomes" id="UP000694846">
    <property type="component" value="Unplaced"/>
</dbReference>
<evidence type="ECO:0000256" key="8">
    <source>
        <dbReference type="PROSITE-ProRule" id="PRU00042"/>
    </source>
</evidence>
<dbReference type="FunFam" id="3.30.160.60:FF:000110">
    <property type="entry name" value="Zinc finger protein-like"/>
    <property type="match status" value="1"/>
</dbReference>
<keyword evidence="5 9" id="KW-0862">Zinc</keyword>
<feature type="binding site" evidence="9">
    <location>
        <position position="66"/>
    </location>
    <ligand>
        <name>Zn(2+)</name>
        <dbReference type="ChEBI" id="CHEBI:29105"/>
    </ligand>
</feature>
<dbReference type="FunFam" id="3.30.160.60:FF:001498">
    <property type="entry name" value="Zinc finger protein 404"/>
    <property type="match status" value="1"/>
</dbReference>
<dbReference type="FunFam" id="3.30.160.60:FF:000145">
    <property type="entry name" value="Zinc finger protein 574"/>
    <property type="match status" value="1"/>
</dbReference>
<evidence type="ECO:0000256" key="1">
    <source>
        <dbReference type="ARBA" id="ARBA00004123"/>
    </source>
</evidence>
<evidence type="ECO:0000313" key="13">
    <source>
        <dbReference type="Proteomes" id="UP000694846"/>
    </source>
</evidence>
<dbReference type="GO" id="GO:0048598">
    <property type="term" value="P:embryonic morphogenesis"/>
    <property type="evidence" value="ECO:0007669"/>
    <property type="project" value="UniProtKB-ARBA"/>
</dbReference>
<reference evidence="14" key="2">
    <citation type="submission" date="2025-04" db="UniProtKB">
        <authorList>
            <consortium name="RefSeq"/>
        </authorList>
    </citation>
    <scope>IDENTIFICATION</scope>
    <source>
        <tissue evidence="14">Whole body</tissue>
    </source>
</reference>
<dbReference type="Pfam" id="PF00096">
    <property type="entry name" value="zf-C2H2"/>
    <property type="match status" value="6"/>
</dbReference>
<dbReference type="OrthoDB" id="6077919at2759"/>
<dbReference type="SUPFAM" id="SSF57716">
    <property type="entry name" value="Glucocorticoid receptor-like (DNA-binding domain)"/>
    <property type="match status" value="1"/>
</dbReference>
<dbReference type="GO" id="GO:0000978">
    <property type="term" value="F:RNA polymerase II cis-regulatory region sequence-specific DNA binding"/>
    <property type="evidence" value="ECO:0007669"/>
    <property type="project" value="TreeGrafter"/>
</dbReference>
<dbReference type="InterPro" id="IPR013087">
    <property type="entry name" value="Znf_C2H2_type"/>
</dbReference>
<dbReference type="PROSITE" id="PS50157">
    <property type="entry name" value="ZINC_FINGER_C2H2_2"/>
    <property type="match status" value="7"/>
</dbReference>
<dbReference type="GO" id="GO:0005634">
    <property type="term" value="C:nucleus"/>
    <property type="evidence" value="ECO:0007669"/>
    <property type="project" value="UniProtKB-SubCell"/>
</dbReference>
<dbReference type="GO" id="GO:0006357">
    <property type="term" value="P:regulation of transcription by RNA polymerase II"/>
    <property type="evidence" value="ECO:0007669"/>
    <property type="project" value="TreeGrafter"/>
</dbReference>
<gene>
    <name evidence="12" type="primary">ZNF771</name>
    <name evidence="14" type="synonym">LOC112685004</name>
    <name evidence="12" type="ORF">g.154437</name>
</gene>
<dbReference type="Pfam" id="PF07776">
    <property type="entry name" value="zf-AD"/>
    <property type="match status" value="1"/>
</dbReference>
<dbReference type="PANTHER" id="PTHR24390:SF159">
    <property type="entry name" value="GROWTH FACTOR INDEPENDENT 1 TRANSCRIPTIONAL REPRESSOR"/>
    <property type="match status" value="1"/>
</dbReference>
<dbReference type="SUPFAM" id="SSF57667">
    <property type="entry name" value="beta-beta-alpha zinc fingers"/>
    <property type="match status" value="3"/>
</dbReference>
<feature type="domain" description="C2H2-type" evidence="10">
    <location>
        <begin position="305"/>
        <end position="332"/>
    </location>
</feature>
<keyword evidence="4 8" id="KW-0863">Zinc-finger</keyword>
<dbReference type="FunFam" id="3.30.160.60:FF:000624">
    <property type="entry name" value="zinc finger protein 697"/>
    <property type="match status" value="1"/>
</dbReference>
<feature type="domain" description="C2H2-type" evidence="10">
    <location>
        <begin position="221"/>
        <end position="248"/>
    </location>
</feature>
<accession>A0A2S2R709</accession>
<evidence type="ECO:0000259" key="10">
    <source>
        <dbReference type="PROSITE" id="PS50157"/>
    </source>
</evidence>
<feature type="domain" description="C2H2-type" evidence="10">
    <location>
        <begin position="128"/>
        <end position="155"/>
    </location>
</feature>
<sequence length="422" mass="48859">METTEAMFSLSQSDICRLCAISNTSGFLIYEKVDAAESAIADIINRYLPIQVSEDDEYPKIICSNCKCQLDILVKFIDELLDGQLFLKNIHKMYKSKQFPSDEDVPLVEERTITHKNNLNIKETDTEFVCETCGLTLANKNDLMIHLKMHNEEQLSIELNVAERFSCEHCKKTFAHKSGLNTHLQTHKGDKKYECIICKKKYYQNGNLQEHIRIHTGEKPFRCEYCSVSFRTSSQHKTHIRCHSGVKPYKCSVCNKSFPHNNTLKSHLRRHYNDRQYSCEFCPKKFIDRTALVRHCRTHTGEKPYYCNICHKDFATVTNFNKHKKTHMKDNNSTVWELTTKFQKGNSEIDYISATLINDNDLDASSRTEDIFLINQVKDLNVDMPTNNDSNLDDLLNVNTSFTSLNSITFNESILELENNVT</sequence>
<dbReference type="Gene3D" id="3.30.160.60">
    <property type="entry name" value="Classic Zinc Finger"/>
    <property type="match status" value="6"/>
</dbReference>
<dbReference type="GO" id="GO:0008270">
    <property type="term" value="F:zinc ion binding"/>
    <property type="evidence" value="ECO:0007669"/>
    <property type="project" value="UniProtKB-UniRule"/>
</dbReference>
<evidence type="ECO:0000259" key="11">
    <source>
        <dbReference type="PROSITE" id="PS51915"/>
    </source>
</evidence>
<dbReference type="Gene3D" id="3.40.1800.20">
    <property type="match status" value="1"/>
</dbReference>
<evidence type="ECO:0000256" key="4">
    <source>
        <dbReference type="ARBA" id="ARBA00022771"/>
    </source>
</evidence>
<feature type="binding site" evidence="9">
    <location>
        <position position="16"/>
    </location>
    <ligand>
        <name>Zn(2+)</name>
        <dbReference type="ChEBI" id="CHEBI:29105"/>
    </ligand>
</feature>
<evidence type="ECO:0000256" key="3">
    <source>
        <dbReference type="ARBA" id="ARBA00022737"/>
    </source>
</evidence>
<evidence type="ECO:0000256" key="2">
    <source>
        <dbReference type="ARBA" id="ARBA00022723"/>
    </source>
</evidence>
<organism evidence="12">
    <name type="scientific">Sipha flava</name>
    <name type="common">yellow sugarcane aphid</name>
    <dbReference type="NCBI Taxonomy" id="143950"/>
    <lineage>
        <taxon>Eukaryota</taxon>
        <taxon>Metazoa</taxon>
        <taxon>Ecdysozoa</taxon>
        <taxon>Arthropoda</taxon>
        <taxon>Hexapoda</taxon>
        <taxon>Insecta</taxon>
        <taxon>Pterygota</taxon>
        <taxon>Neoptera</taxon>
        <taxon>Paraneoptera</taxon>
        <taxon>Hemiptera</taxon>
        <taxon>Sternorrhyncha</taxon>
        <taxon>Aphidomorpha</taxon>
        <taxon>Aphidoidea</taxon>
        <taxon>Aphididae</taxon>
        <taxon>Sipha</taxon>
    </lineage>
</organism>
<dbReference type="GO" id="GO:0003700">
    <property type="term" value="F:DNA-binding transcription factor activity"/>
    <property type="evidence" value="ECO:0007669"/>
    <property type="project" value="TreeGrafter"/>
</dbReference>
<dbReference type="FunFam" id="3.30.160.60:FF:000100">
    <property type="entry name" value="Zinc finger 45-like"/>
    <property type="match status" value="1"/>
</dbReference>
<feature type="binding site" evidence="9">
    <location>
        <position position="19"/>
    </location>
    <ligand>
        <name>Zn(2+)</name>
        <dbReference type="ChEBI" id="CHEBI:29105"/>
    </ligand>
</feature>
<dbReference type="SMART" id="SM00868">
    <property type="entry name" value="zf-AD"/>
    <property type="match status" value="1"/>
</dbReference>
<feature type="domain" description="C2H2-type" evidence="10">
    <location>
        <begin position="193"/>
        <end position="220"/>
    </location>
</feature>
<dbReference type="PROSITE" id="PS00028">
    <property type="entry name" value="ZINC_FINGER_C2H2_1"/>
    <property type="match status" value="7"/>
</dbReference>
<comment type="subcellular location">
    <subcellularLocation>
        <location evidence="1">Nucleus</location>
    </subcellularLocation>
</comment>
<keyword evidence="13" id="KW-1185">Reference proteome</keyword>
<keyword evidence="2 9" id="KW-0479">Metal-binding</keyword>
<keyword evidence="3" id="KW-0677">Repeat</keyword>
<reference evidence="12" key="1">
    <citation type="submission" date="2018-04" db="EMBL/GenBank/DDBJ databases">
        <title>Transcriptome assembly of Sipha flava.</title>
        <authorList>
            <person name="Scully E.D."/>
            <person name="Geib S.M."/>
            <person name="Palmer N.A."/>
            <person name="Koch K."/>
            <person name="Bradshaw J."/>
            <person name="Heng-Moss T."/>
            <person name="Sarath G."/>
        </authorList>
    </citation>
    <scope>NUCLEOTIDE SEQUENCE</scope>
</reference>
<name>A0A2S2R709_9HEMI</name>
<dbReference type="PANTHER" id="PTHR24390">
    <property type="entry name" value="ZINC FINGER PROTEIN"/>
    <property type="match status" value="1"/>
</dbReference>
<evidence type="ECO:0000256" key="7">
    <source>
        <dbReference type="ARBA" id="ARBA00023242"/>
    </source>
</evidence>
<feature type="domain" description="C2H2-type" evidence="10">
    <location>
        <begin position="249"/>
        <end position="276"/>
    </location>
</feature>
<feature type="domain" description="C2H2-type" evidence="10">
    <location>
        <begin position="277"/>
        <end position="304"/>
    </location>
</feature>
<keyword evidence="6" id="KW-0238">DNA-binding</keyword>
<protein>
    <submittedName>
        <fullName evidence="12 14">Zinc finger protein</fullName>
    </submittedName>
</protein>
<feature type="domain" description="ZAD" evidence="11">
    <location>
        <begin position="14"/>
        <end position="90"/>
    </location>
</feature>
<evidence type="ECO:0000256" key="5">
    <source>
        <dbReference type="ARBA" id="ARBA00022833"/>
    </source>
</evidence>
<evidence type="ECO:0000313" key="14">
    <source>
        <dbReference type="RefSeq" id="XP_025412538.1"/>
    </source>
</evidence>
<feature type="domain" description="C2H2-type" evidence="10">
    <location>
        <begin position="165"/>
        <end position="192"/>
    </location>
</feature>
<dbReference type="InterPro" id="IPR036236">
    <property type="entry name" value="Znf_C2H2_sf"/>
</dbReference>
<dbReference type="EMBL" id="GGMS01016634">
    <property type="protein sequence ID" value="MBY85837.1"/>
    <property type="molecule type" value="Transcribed_RNA"/>
</dbReference>